<evidence type="ECO:0000256" key="10">
    <source>
        <dbReference type="ARBA" id="ARBA00023065"/>
    </source>
</evidence>
<dbReference type="AlphaFoldDB" id="A0A0P7C3I1"/>
<evidence type="ECO:0000256" key="5">
    <source>
        <dbReference type="ARBA" id="ARBA00022692"/>
    </source>
</evidence>
<dbReference type="Pfam" id="PF02508">
    <property type="entry name" value="Rnf-Nqr"/>
    <property type="match status" value="1"/>
</dbReference>
<evidence type="ECO:0000313" key="16">
    <source>
        <dbReference type="Proteomes" id="UP000050454"/>
    </source>
</evidence>
<evidence type="ECO:0000256" key="7">
    <source>
        <dbReference type="ARBA" id="ARBA00022989"/>
    </source>
</evidence>
<dbReference type="NCBIfam" id="TIGR01940">
    <property type="entry name" value="nqrE"/>
    <property type="match status" value="1"/>
</dbReference>
<dbReference type="RefSeq" id="WP_055147405.1">
    <property type="nucleotide sequence ID" value="NZ_CAKZPM010000032.1"/>
</dbReference>
<name>A0A0P7C3I1_9BACT</name>
<evidence type="ECO:0000256" key="1">
    <source>
        <dbReference type="ARBA" id="ARBA00004127"/>
    </source>
</evidence>
<dbReference type="OrthoDB" id="9803631at2"/>
<keyword evidence="4" id="KW-0997">Cell inner membrane</keyword>
<evidence type="ECO:0000256" key="12">
    <source>
        <dbReference type="ARBA" id="ARBA00023136"/>
    </source>
</evidence>
<dbReference type="PATRIC" id="fig|1605367.3.peg.3371"/>
<evidence type="ECO:0000313" key="15">
    <source>
        <dbReference type="EMBL" id="KPM48871.1"/>
    </source>
</evidence>
<keyword evidence="11 14" id="KW-0830">Ubiquinone</keyword>
<comment type="function">
    <text evidence="14">NQR complex catalyzes the reduction of ubiquinone-1 to ubiquinol by two successive reactions, coupled with the transport of Na(+) ions from the cytoplasm to the periplasm. NqrA to NqrE are probably involved in the second step, the conversion of ubisemiquinone to ubiquinol.</text>
</comment>
<gene>
    <name evidence="14" type="primary">nqrE</name>
    <name evidence="15" type="ORF">AFM12_09925</name>
</gene>
<feature type="transmembrane region" description="Helical" evidence="14">
    <location>
        <begin position="12"/>
        <end position="31"/>
    </location>
</feature>
<keyword evidence="10 14" id="KW-0406">Ion transport</keyword>
<dbReference type="InterPro" id="IPR050133">
    <property type="entry name" value="NqrDE/RnfAE_oxidrdctase"/>
</dbReference>
<dbReference type="GO" id="GO:0006814">
    <property type="term" value="P:sodium ion transport"/>
    <property type="evidence" value="ECO:0007669"/>
    <property type="project" value="UniProtKB-UniRule"/>
</dbReference>
<comment type="catalytic activity">
    <reaction evidence="14">
        <text>a ubiquinone + n Na(+)(in) + NADH + H(+) = a ubiquinol + n Na(+)(out) + NAD(+)</text>
        <dbReference type="Rhea" id="RHEA:47748"/>
        <dbReference type="Rhea" id="RHEA-COMP:9565"/>
        <dbReference type="Rhea" id="RHEA-COMP:9566"/>
        <dbReference type="ChEBI" id="CHEBI:15378"/>
        <dbReference type="ChEBI" id="CHEBI:16389"/>
        <dbReference type="ChEBI" id="CHEBI:17976"/>
        <dbReference type="ChEBI" id="CHEBI:29101"/>
        <dbReference type="ChEBI" id="CHEBI:57540"/>
        <dbReference type="ChEBI" id="CHEBI:57945"/>
        <dbReference type="EC" id="7.2.1.1"/>
    </reaction>
</comment>
<dbReference type="PIRSF" id="PIRSF006102">
    <property type="entry name" value="NQR_DE"/>
    <property type="match status" value="1"/>
</dbReference>
<comment type="caution">
    <text evidence="15">The sequence shown here is derived from an EMBL/GenBank/DDBJ whole genome shotgun (WGS) entry which is preliminary data.</text>
</comment>
<evidence type="ECO:0000256" key="14">
    <source>
        <dbReference type="HAMAP-Rule" id="MF_00429"/>
    </source>
</evidence>
<dbReference type="GO" id="GO:0022904">
    <property type="term" value="P:respiratory electron transport chain"/>
    <property type="evidence" value="ECO:0007669"/>
    <property type="project" value="InterPro"/>
</dbReference>
<dbReference type="PANTHER" id="PTHR30335:SF1">
    <property type="entry name" value="NA(+)-TRANSLOCATING NADH-QUINONE REDUCTASE SUBUNIT E"/>
    <property type="match status" value="1"/>
</dbReference>
<dbReference type="Proteomes" id="UP000050454">
    <property type="component" value="Unassembled WGS sequence"/>
</dbReference>
<keyword evidence="2 14" id="KW-0813">Transport</keyword>
<feature type="transmembrane region" description="Helical" evidence="14">
    <location>
        <begin position="79"/>
        <end position="100"/>
    </location>
</feature>
<keyword evidence="7 14" id="KW-1133">Transmembrane helix</keyword>
<feature type="transmembrane region" description="Helical" evidence="14">
    <location>
        <begin position="178"/>
        <end position="202"/>
    </location>
</feature>
<keyword evidence="12 14" id="KW-0472">Membrane</keyword>
<comment type="subcellular location">
    <subcellularLocation>
        <location evidence="14">Cell membrane</location>
        <topology evidence="14">Multi-pass membrane protein</topology>
    </subcellularLocation>
    <subcellularLocation>
        <location evidence="1">Endomembrane system</location>
        <topology evidence="1">Multi-pass membrane protein</topology>
    </subcellularLocation>
</comment>
<dbReference type="HAMAP" id="MF_00429">
    <property type="entry name" value="NqrE"/>
    <property type="match status" value="1"/>
</dbReference>
<dbReference type="EMBL" id="LGTQ01000006">
    <property type="protein sequence ID" value="KPM48871.1"/>
    <property type="molecule type" value="Genomic_DNA"/>
</dbReference>
<dbReference type="InterPro" id="IPR010967">
    <property type="entry name" value="NqrE"/>
</dbReference>
<keyword evidence="16" id="KW-1185">Reference proteome</keyword>
<dbReference type="GO" id="GO:0009276">
    <property type="term" value="C:Gram-negative-bacterium-type cell wall"/>
    <property type="evidence" value="ECO:0007669"/>
    <property type="project" value="InterPro"/>
</dbReference>
<evidence type="ECO:0000256" key="8">
    <source>
        <dbReference type="ARBA" id="ARBA00023027"/>
    </source>
</evidence>
<keyword evidence="6 14" id="KW-1278">Translocase</keyword>
<protein>
    <recommendedName>
        <fullName evidence="14">Na(+)-translocating NADH-quinone reductase subunit E</fullName>
        <shortName evidence="14">Na(+)-NQR subunit E</shortName>
        <shortName evidence="14">Na(+)-translocating NQR subunit E</shortName>
        <ecNumber evidence="14">7.2.1.1</ecNumber>
    </recommendedName>
    <alternativeName>
        <fullName evidence="14">NQR complex subunit E</fullName>
    </alternativeName>
    <alternativeName>
        <fullName evidence="14">NQR-1 subunit E</fullName>
    </alternativeName>
</protein>
<keyword evidence="9 14" id="KW-0915">Sodium</keyword>
<evidence type="ECO:0000256" key="13">
    <source>
        <dbReference type="ARBA" id="ARBA00023201"/>
    </source>
</evidence>
<evidence type="ECO:0000256" key="6">
    <source>
        <dbReference type="ARBA" id="ARBA00022967"/>
    </source>
</evidence>
<evidence type="ECO:0000256" key="4">
    <source>
        <dbReference type="ARBA" id="ARBA00022519"/>
    </source>
</evidence>
<dbReference type="GO" id="GO:0016655">
    <property type="term" value="F:oxidoreductase activity, acting on NAD(P)H, quinone or similar compound as acceptor"/>
    <property type="evidence" value="ECO:0007669"/>
    <property type="project" value="UniProtKB-UniRule"/>
</dbReference>
<accession>A0A0P7C3I1</accession>
<dbReference type="InterPro" id="IPR003667">
    <property type="entry name" value="NqrDE/RnfAE"/>
</dbReference>
<keyword evidence="5 14" id="KW-0812">Transmembrane</keyword>
<dbReference type="GO" id="GO:0012505">
    <property type="term" value="C:endomembrane system"/>
    <property type="evidence" value="ECO:0007669"/>
    <property type="project" value="UniProtKB-SubCell"/>
</dbReference>
<evidence type="ECO:0000256" key="11">
    <source>
        <dbReference type="ARBA" id="ARBA00023075"/>
    </source>
</evidence>
<proteinExistence type="inferred from homology"/>
<dbReference type="STRING" id="1605367.AFM12_09925"/>
<sequence length="204" mass="22137">MEHLLSLFIKSIFVENAVFAFFLGMCSFLAVSKKIKTAFGLGLAVVFVMLLTTPLNYVILKYMLGEGALAWIHPSLADVDLTFLSFILFISTIAGAVQLVEMVVEKFAPSLYSALGIFLPLITVNCSILGASLFMQEREYNFAETAVFSLGTGIGFFLAIVLLAAIRERLQYSKVPPALQGLGIAMIVTGLMAIAFLSFSGIKL</sequence>
<evidence type="ECO:0000256" key="2">
    <source>
        <dbReference type="ARBA" id="ARBA00022448"/>
    </source>
</evidence>
<feature type="transmembrane region" description="Helical" evidence="14">
    <location>
        <begin position="146"/>
        <end position="166"/>
    </location>
</feature>
<evidence type="ECO:0000256" key="9">
    <source>
        <dbReference type="ARBA" id="ARBA00023053"/>
    </source>
</evidence>
<reference evidence="15 16" key="1">
    <citation type="submission" date="2015-07" db="EMBL/GenBank/DDBJ databases">
        <title>The draft genome sequence of Leadbetterella sp. JN14-9.</title>
        <authorList>
            <person name="Liu Y."/>
            <person name="Du J."/>
            <person name="Shao Z."/>
        </authorList>
    </citation>
    <scope>NUCLEOTIDE SEQUENCE [LARGE SCALE GENOMIC DNA]</scope>
    <source>
        <strain evidence="15 16">JN14-9</strain>
    </source>
</reference>
<comment type="similarity">
    <text evidence="14">Belongs to the NqrDE/RnfAE family.</text>
</comment>
<keyword evidence="13 14" id="KW-0739">Sodium transport</keyword>
<keyword evidence="3 14" id="KW-1003">Cell membrane</keyword>
<dbReference type="EC" id="7.2.1.1" evidence="14"/>
<feature type="transmembrane region" description="Helical" evidence="14">
    <location>
        <begin position="38"/>
        <end position="59"/>
    </location>
</feature>
<feature type="transmembrane region" description="Helical" evidence="14">
    <location>
        <begin position="112"/>
        <end position="134"/>
    </location>
</feature>
<comment type="subunit">
    <text evidence="14">Composed of six subunits; NqrA, NqrB, NqrC, NqrD, NqrE and NqrF.</text>
</comment>
<evidence type="ECO:0000256" key="3">
    <source>
        <dbReference type="ARBA" id="ARBA00022475"/>
    </source>
</evidence>
<dbReference type="GO" id="GO:0005886">
    <property type="term" value="C:plasma membrane"/>
    <property type="evidence" value="ECO:0007669"/>
    <property type="project" value="UniProtKB-SubCell"/>
</dbReference>
<dbReference type="PANTHER" id="PTHR30335">
    <property type="entry name" value="INTEGRAL MEMBRANE PROTEIN OF SOXR-REDUCING COMPLEX"/>
    <property type="match status" value="1"/>
</dbReference>
<keyword evidence="8 14" id="KW-0520">NAD</keyword>
<organism evidence="15 16">
    <name type="scientific">Jiulongibacter sediminis</name>
    <dbReference type="NCBI Taxonomy" id="1605367"/>
    <lineage>
        <taxon>Bacteria</taxon>
        <taxon>Pseudomonadati</taxon>
        <taxon>Bacteroidota</taxon>
        <taxon>Cytophagia</taxon>
        <taxon>Cytophagales</taxon>
        <taxon>Leadbetterellaceae</taxon>
        <taxon>Jiulongibacter</taxon>
    </lineage>
</organism>